<dbReference type="Proteomes" id="UP000196587">
    <property type="component" value="Unassembled WGS sequence"/>
</dbReference>
<dbReference type="InterPro" id="IPR013780">
    <property type="entry name" value="Glyco_hydro_b"/>
</dbReference>
<dbReference type="GO" id="GO:0006004">
    <property type="term" value="P:fucose metabolic process"/>
    <property type="evidence" value="ECO:0007669"/>
    <property type="project" value="InterPro"/>
</dbReference>
<keyword evidence="6" id="KW-0326">Glycosidase</keyword>
<dbReference type="InterPro" id="IPR031919">
    <property type="entry name" value="Fucosidase_C"/>
</dbReference>
<comment type="caution">
    <text evidence="10">The sequence shown here is derived from an EMBL/GenBank/DDBJ whole genome shotgun (WGS) entry which is preliminary data.</text>
</comment>
<dbReference type="InterPro" id="IPR057739">
    <property type="entry name" value="Glyco_hydro_29_N"/>
</dbReference>
<sequence>MNIKTLLSILLCFTLATAQAQQEDFGQDTLINPSAATFNFNIAPGPIKPTEESIAAHYQCPEWFRNAKFGIYMHWGINSIPGYDGHYGRWMYWYQEPDSSLRKYPILGYKALAPKVYQYHLKKYGHPSKFGYKDFIPMWKAGKFNADSLAAFYKEIGARFIGVMAVHHDNFDLYDSSHQPWNSVNMGPKLDIVGAWQKACKKAGVHFAISSHLSNYCHEHMFYQGSNADPEGPYAGIPYDYMNPAYEGLYGKRTPDRIMRLEPEFAQSWYLRTKELIDKYEPELLYFDGPLPNGIYGQQLAAHFYNKNLSQKGVQKGVLTIKRERAGYTLDRECSGEDDLQKNPFLVDTTINPGWFYMGNSLNINDEGGDAGMSSAVQGEAKDKLRMTAGQIVDNLIDIVSKNGNMMLNVGLRPDGSLPETFRNELMKIGNWLKLNGEAIYDTHPFTVYGEGNFSAKAHQQQYADYLYAFTAKDIRFTTKKNTIYVFAMDWPGNEAILKIRHLNSKKIQNIQSVSFLASGETVNWTQDINGLSITMPSRPAGEYAYVFKVTLSDI</sequence>
<gene>
    <name evidence="10" type="ORF">B5F24_08275</name>
</gene>
<evidence type="ECO:0000256" key="1">
    <source>
        <dbReference type="ARBA" id="ARBA00004071"/>
    </source>
</evidence>
<name>A0A1Y4JPM4_9BACE</name>
<dbReference type="InterPro" id="IPR017853">
    <property type="entry name" value="GH"/>
</dbReference>
<feature type="domain" description="Alpha-L-fucosidase C-terminal" evidence="9">
    <location>
        <begin position="472"/>
        <end position="551"/>
    </location>
</feature>
<organism evidence="10 11">
    <name type="scientific">Bacteroides clarus</name>
    <dbReference type="NCBI Taxonomy" id="626929"/>
    <lineage>
        <taxon>Bacteria</taxon>
        <taxon>Pseudomonadati</taxon>
        <taxon>Bacteroidota</taxon>
        <taxon>Bacteroidia</taxon>
        <taxon>Bacteroidales</taxon>
        <taxon>Bacteroidaceae</taxon>
        <taxon>Bacteroides</taxon>
    </lineage>
</organism>
<dbReference type="InterPro" id="IPR016286">
    <property type="entry name" value="FUC_metazoa-typ"/>
</dbReference>
<evidence type="ECO:0000259" key="8">
    <source>
        <dbReference type="Pfam" id="PF01120"/>
    </source>
</evidence>
<dbReference type="AlphaFoldDB" id="A0A1Y4JPM4"/>
<dbReference type="SMART" id="SM00812">
    <property type="entry name" value="Alpha_L_fucos"/>
    <property type="match status" value="1"/>
</dbReference>
<feature type="signal peptide" evidence="7">
    <location>
        <begin position="1"/>
        <end position="20"/>
    </location>
</feature>
<evidence type="ECO:0000256" key="2">
    <source>
        <dbReference type="ARBA" id="ARBA00007951"/>
    </source>
</evidence>
<dbReference type="Gene3D" id="3.20.20.80">
    <property type="entry name" value="Glycosidases"/>
    <property type="match status" value="1"/>
</dbReference>
<feature type="chain" id="PRO_5012599125" description="alpha-L-fucosidase" evidence="7">
    <location>
        <begin position="21"/>
        <end position="555"/>
    </location>
</feature>
<dbReference type="Pfam" id="PF16757">
    <property type="entry name" value="Fucosidase_C"/>
    <property type="match status" value="1"/>
</dbReference>
<dbReference type="EC" id="3.2.1.51" evidence="3"/>
<dbReference type="GO" id="GO:0004560">
    <property type="term" value="F:alpha-L-fucosidase activity"/>
    <property type="evidence" value="ECO:0007669"/>
    <property type="project" value="InterPro"/>
</dbReference>
<dbReference type="PANTHER" id="PTHR10030">
    <property type="entry name" value="ALPHA-L-FUCOSIDASE"/>
    <property type="match status" value="1"/>
</dbReference>
<dbReference type="EMBL" id="NFKE01000005">
    <property type="protein sequence ID" value="OUP34438.1"/>
    <property type="molecule type" value="Genomic_DNA"/>
</dbReference>
<feature type="domain" description="Glycoside hydrolase family 29 N-terminal" evidence="8">
    <location>
        <begin position="386"/>
        <end position="438"/>
    </location>
</feature>
<dbReference type="PANTHER" id="PTHR10030:SF37">
    <property type="entry name" value="ALPHA-L-FUCOSIDASE-RELATED"/>
    <property type="match status" value="1"/>
</dbReference>
<evidence type="ECO:0000256" key="4">
    <source>
        <dbReference type="ARBA" id="ARBA00022729"/>
    </source>
</evidence>
<evidence type="ECO:0000313" key="10">
    <source>
        <dbReference type="EMBL" id="OUP34438.1"/>
    </source>
</evidence>
<comment type="function">
    <text evidence="1">Alpha-L-fucosidase is responsible for hydrolyzing the alpha-1,6-linked fucose joined to the reducing-end N-acetylglucosamine of the carbohydrate moieties of glycoproteins.</text>
</comment>
<dbReference type="InterPro" id="IPR000933">
    <property type="entry name" value="Glyco_hydro_29"/>
</dbReference>
<protein>
    <recommendedName>
        <fullName evidence="3">alpha-L-fucosidase</fullName>
        <ecNumber evidence="3">3.2.1.51</ecNumber>
    </recommendedName>
</protein>
<comment type="similarity">
    <text evidence="2">Belongs to the glycosyl hydrolase 29 family.</text>
</comment>
<dbReference type="GO" id="GO:0016139">
    <property type="term" value="P:glycoside catabolic process"/>
    <property type="evidence" value="ECO:0007669"/>
    <property type="project" value="TreeGrafter"/>
</dbReference>
<dbReference type="SUPFAM" id="SSF51445">
    <property type="entry name" value="(Trans)glycosidases"/>
    <property type="match status" value="1"/>
</dbReference>
<evidence type="ECO:0000256" key="5">
    <source>
        <dbReference type="ARBA" id="ARBA00022801"/>
    </source>
</evidence>
<dbReference type="Gene3D" id="2.60.40.1180">
    <property type="entry name" value="Golgi alpha-mannosidase II"/>
    <property type="match status" value="1"/>
</dbReference>
<dbReference type="Pfam" id="PF01120">
    <property type="entry name" value="Alpha_L_fucos"/>
    <property type="match status" value="2"/>
</dbReference>
<evidence type="ECO:0000256" key="3">
    <source>
        <dbReference type="ARBA" id="ARBA00012662"/>
    </source>
</evidence>
<feature type="domain" description="Glycoside hydrolase family 29 N-terminal" evidence="8">
    <location>
        <begin position="43"/>
        <end position="362"/>
    </location>
</feature>
<keyword evidence="4 7" id="KW-0732">Signal</keyword>
<evidence type="ECO:0000259" key="9">
    <source>
        <dbReference type="Pfam" id="PF16757"/>
    </source>
</evidence>
<reference evidence="11" key="1">
    <citation type="submission" date="2017-04" db="EMBL/GenBank/DDBJ databases">
        <title>Function of individual gut microbiota members based on whole genome sequencing of pure cultures obtained from chicken caecum.</title>
        <authorList>
            <person name="Medvecky M."/>
            <person name="Cejkova D."/>
            <person name="Polansky O."/>
            <person name="Karasova D."/>
            <person name="Kubasova T."/>
            <person name="Cizek A."/>
            <person name="Rychlik I."/>
        </authorList>
    </citation>
    <scope>NUCLEOTIDE SEQUENCE [LARGE SCALE GENOMIC DNA]</scope>
    <source>
        <strain evidence="11">An189</strain>
    </source>
</reference>
<dbReference type="PIRSF" id="PIRSF001092">
    <property type="entry name" value="Alpha-L-fucosidase"/>
    <property type="match status" value="1"/>
</dbReference>
<evidence type="ECO:0000256" key="7">
    <source>
        <dbReference type="SAM" id="SignalP"/>
    </source>
</evidence>
<proteinExistence type="inferred from homology"/>
<evidence type="ECO:0000313" key="11">
    <source>
        <dbReference type="Proteomes" id="UP000196587"/>
    </source>
</evidence>
<dbReference type="GO" id="GO:0005764">
    <property type="term" value="C:lysosome"/>
    <property type="evidence" value="ECO:0007669"/>
    <property type="project" value="TreeGrafter"/>
</dbReference>
<dbReference type="RefSeq" id="WP_087412621.1">
    <property type="nucleotide sequence ID" value="NZ_CALIXP010000013.1"/>
</dbReference>
<evidence type="ECO:0000256" key="6">
    <source>
        <dbReference type="ARBA" id="ARBA00023295"/>
    </source>
</evidence>
<keyword evidence="5" id="KW-0378">Hydrolase</keyword>
<accession>A0A1Y4JPM4</accession>